<comment type="caution">
    <text evidence="6">The sequence shown here is derived from an EMBL/GenBank/DDBJ whole genome shotgun (WGS) entry which is preliminary data.</text>
</comment>
<keyword evidence="2" id="KW-0472">Membrane</keyword>
<keyword evidence="7" id="KW-1185">Reference proteome</keyword>
<evidence type="ECO:0000256" key="1">
    <source>
        <dbReference type="ARBA" id="ARBA00004442"/>
    </source>
</evidence>
<sequence>MKFTITALAFFCLCSLTALAQTPYSVKGVAIDSVANVKLANTSVSVLNAKDSILVNFTRAKTDGSFNIPKLKKGSFILLVTYPGYADYVERFTLDSVKTTHNFGSISMNLKSRLLKEVIVKGTVAAIKIKGDTTEFNAKAFKIEPNSKVEDLLRQLPGIQVDKDGKITAQGQSVPKVLVDGEEFFGDDPTLVTKNIRADMVDKVQLYDKKSDQATFTGIDDGEKTKTINIKLKEDKKSGYFGKVQGGIGTDDYYETQALFNIFKGKKKFSAYGTISNTGKIGLGWQDNNRLGTQDNMTFGDSGEIYFMGSGDDLDSFDGQYRNQGLPIARTGGVHYDSKWNGDKESINANYKLGSLEVNGTRSSLSRNTLSDSLVLSSQSNETDHNYMFRQKADVMYQVKLDSTSNLKLTVDGTLKNSDTHTVENSSTSNNDQLVNTQTRTLDNNLDGKIFNATAFYTKKLKKPGRTFSINLSTGINESKAHGNLFSNIDYYKGGALDDSTRIDQRKTNDLRSTKLLSNITYTEPLSKTWSLVLNYGVNINNSSADRKSFSPSAVGEYNMLIDSLSSDYKFNQLSNQGGAMLNFKQGKHNLNFGTRLANVQFKQIDEETGTEFKRDFSNWAPQLTYQYRFSQQKQFRINYSGSQTQPTLDQIQPVRINNDPLNITLGNPNLDPAFTHRFFANYNSYRVLSDQYISGYGSFSFTTNPIVNNLTTNTETGKNTIQYLNLPGKKPFNYNGGIWMGQKLSWLFDISIGADLGFNGSIYYSMKNSDVNRTNSNTYRGSININKYVQKKYSFNISGGPTYTVGQSSLSPNLNNNSRGFQSNGRISVNLPFKLIISTDGDYTYQAASQSFPEPFSQFIWNANITKSFFKSENLKLVIAGNDLLNKNSGFSRNADGLNYNETRYTTIRRYFLFSIVWDFNKMGGGAPSK</sequence>
<dbReference type="Gene3D" id="2.40.170.20">
    <property type="entry name" value="TonB-dependent receptor, beta-barrel domain"/>
    <property type="match status" value="1"/>
</dbReference>
<feature type="signal peptide" evidence="4">
    <location>
        <begin position="1"/>
        <end position="20"/>
    </location>
</feature>
<keyword evidence="4" id="KW-0732">Signal</keyword>
<evidence type="ECO:0000259" key="5">
    <source>
        <dbReference type="Pfam" id="PF14905"/>
    </source>
</evidence>
<feature type="domain" description="Outer membrane protein beta-barrel" evidence="5">
    <location>
        <begin position="459"/>
        <end position="919"/>
    </location>
</feature>
<gene>
    <name evidence="6" type="ORF">ACFQZX_03355</name>
</gene>
<dbReference type="SUPFAM" id="SSF49452">
    <property type="entry name" value="Starch-binding domain-like"/>
    <property type="match status" value="1"/>
</dbReference>
<comment type="subcellular location">
    <subcellularLocation>
        <location evidence="1">Cell outer membrane</location>
    </subcellularLocation>
</comment>
<organism evidence="6 7">
    <name type="scientific">Mucilaginibacter litoreus</name>
    <dbReference type="NCBI Taxonomy" id="1048221"/>
    <lineage>
        <taxon>Bacteria</taxon>
        <taxon>Pseudomonadati</taxon>
        <taxon>Bacteroidota</taxon>
        <taxon>Sphingobacteriia</taxon>
        <taxon>Sphingobacteriales</taxon>
        <taxon>Sphingobacteriaceae</taxon>
        <taxon>Mucilaginibacter</taxon>
    </lineage>
</organism>
<protein>
    <submittedName>
        <fullName evidence="6">Outer membrane beta-barrel protein</fullName>
    </submittedName>
</protein>
<dbReference type="Proteomes" id="UP001597010">
    <property type="component" value="Unassembled WGS sequence"/>
</dbReference>
<dbReference type="InterPro" id="IPR041700">
    <property type="entry name" value="OMP_b-brl_3"/>
</dbReference>
<dbReference type="EMBL" id="JBHTHZ010000002">
    <property type="protein sequence ID" value="MFD0792638.1"/>
    <property type="molecule type" value="Genomic_DNA"/>
</dbReference>
<feature type="chain" id="PRO_5045929115" evidence="4">
    <location>
        <begin position="21"/>
        <end position="931"/>
    </location>
</feature>
<name>A0ABW3ANP4_9SPHI</name>
<dbReference type="InterPro" id="IPR036942">
    <property type="entry name" value="Beta-barrel_TonB_sf"/>
</dbReference>
<proteinExistence type="predicted"/>
<dbReference type="InterPro" id="IPR013784">
    <property type="entry name" value="Carb-bd-like_fold"/>
</dbReference>
<evidence type="ECO:0000313" key="6">
    <source>
        <dbReference type="EMBL" id="MFD0792638.1"/>
    </source>
</evidence>
<keyword evidence="3" id="KW-0998">Cell outer membrane</keyword>
<dbReference type="SUPFAM" id="SSF56935">
    <property type="entry name" value="Porins"/>
    <property type="match status" value="1"/>
</dbReference>
<accession>A0ABW3ANP4</accession>
<dbReference type="RefSeq" id="WP_377111292.1">
    <property type="nucleotide sequence ID" value="NZ_JBHTHZ010000002.1"/>
</dbReference>
<evidence type="ECO:0000313" key="7">
    <source>
        <dbReference type="Proteomes" id="UP001597010"/>
    </source>
</evidence>
<evidence type="ECO:0000256" key="4">
    <source>
        <dbReference type="SAM" id="SignalP"/>
    </source>
</evidence>
<reference evidence="7" key="1">
    <citation type="journal article" date="2019" name="Int. J. Syst. Evol. Microbiol.">
        <title>The Global Catalogue of Microorganisms (GCM) 10K type strain sequencing project: providing services to taxonomists for standard genome sequencing and annotation.</title>
        <authorList>
            <consortium name="The Broad Institute Genomics Platform"/>
            <consortium name="The Broad Institute Genome Sequencing Center for Infectious Disease"/>
            <person name="Wu L."/>
            <person name="Ma J."/>
        </authorList>
    </citation>
    <scope>NUCLEOTIDE SEQUENCE [LARGE SCALE GENOMIC DNA]</scope>
    <source>
        <strain evidence="7">CCUG 61484</strain>
    </source>
</reference>
<dbReference type="Pfam" id="PF14905">
    <property type="entry name" value="OMP_b-brl_3"/>
    <property type="match status" value="1"/>
</dbReference>
<evidence type="ECO:0000256" key="3">
    <source>
        <dbReference type="ARBA" id="ARBA00023237"/>
    </source>
</evidence>
<evidence type="ECO:0000256" key="2">
    <source>
        <dbReference type="ARBA" id="ARBA00023136"/>
    </source>
</evidence>